<proteinExistence type="predicted"/>
<evidence type="ECO:0000256" key="1">
    <source>
        <dbReference type="SAM" id="MobiDB-lite"/>
    </source>
</evidence>
<sequence length="244" mass="27442">MAAIVLRNEDKSDQKLYARYLAAESVEGKYLRSVAHSKECARTVEEQEHRSSPAHREAEVMDAVEIEEVESLPCVAEATYRLPSGSRIIFGVRLNVEDLDLDSLPLQIRMKHGNLYAPSTPKQDESSQTAPVILVRNMTIKKEDGEEEELRSGDDVALDSITSAQGSGSDGRDRDRGGGIFVYRSLPARLDFDDEGAGTRKELKWEELPCKVFRLHHEHMKRAQLTGECSELEIPKMVRMSEKV</sequence>
<organism evidence="2 3">
    <name type="scientific">Ceraceosorus bombacis</name>
    <dbReference type="NCBI Taxonomy" id="401625"/>
    <lineage>
        <taxon>Eukaryota</taxon>
        <taxon>Fungi</taxon>
        <taxon>Dikarya</taxon>
        <taxon>Basidiomycota</taxon>
        <taxon>Ustilaginomycotina</taxon>
        <taxon>Exobasidiomycetes</taxon>
        <taxon>Ceraceosorales</taxon>
        <taxon>Ceraceosoraceae</taxon>
        <taxon>Ceraceosorus</taxon>
    </lineage>
</organism>
<keyword evidence="3" id="KW-1185">Reference proteome</keyword>
<dbReference type="Proteomes" id="UP000054845">
    <property type="component" value="Unassembled WGS sequence"/>
</dbReference>
<name>A0A0N7LB63_9BASI</name>
<evidence type="ECO:0000313" key="3">
    <source>
        <dbReference type="Proteomes" id="UP000054845"/>
    </source>
</evidence>
<reference evidence="2 3" key="1">
    <citation type="submission" date="2014-09" db="EMBL/GenBank/DDBJ databases">
        <authorList>
            <person name="Magalhaes I.L.F."/>
            <person name="Oliveira U."/>
            <person name="Santos F.R."/>
            <person name="Vidigal T.H.D.A."/>
            <person name="Brescovit A.D."/>
            <person name="Santos A.J."/>
        </authorList>
    </citation>
    <scope>NUCLEOTIDE SEQUENCE [LARGE SCALE GENOMIC DNA]</scope>
</reference>
<feature type="region of interest" description="Disordered" evidence="1">
    <location>
        <begin position="144"/>
        <end position="176"/>
    </location>
</feature>
<accession>A0A0N7LB63</accession>
<dbReference type="EMBL" id="CCYA01000275">
    <property type="protein sequence ID" value="CEH18506.1"/>
    <property type="molecule type" value="Genomic_DNA"/>
</dbReference>
<evidence type="ECO:0000313" key="2">
    <source>
        <dbReference type="EMBL" id="CEH18506.1"/>
    </source>
</evidence>
<feature type="compositionally biased region" description="Basic and acidic residues" evidence="1">
    <location>
        <begin position="144"/>
        <end position="154"/>
    </location>
</feature>
<protein>
    <submittedName>
        <fullName evidence="2">Uncharacterized protein</fullName>
    </submittedName>
</protein>
<dbReference type="OrthoDB" id="10321023at2759"/>
<dbReference type="AlphaFoldDB" id="A0A0N7LB63"/>